<dbReference type="SUPFAM" id="SSF53271">
    <property type="entry name" value="PRTase-like"/>
    <property type="match status" value="2"/>
</dbReference>
<dbReference type="InterPro" id="IPR005946">
    <property type="entry name" value="Rib-P_diPkinase"/>
</dbReference>
<evidence type="ECO:0000256" key="1">
    <source>
        <dbReference type="ARBA" id="ARBA00013247"/>
    </source>
</evidence>
<evidence type="ECO:0000256" key="4">
    <source>
        <dbReference type="ARBA" id="ARBA00022741"/>
    </source>
</evidence>
<dbReference type="InterPro" id="IPR029099">
    <property type="entry name" value="Pribosyltran_N"/>
</dbReference>
<evidence type="ECO:0000313" key="12">
    <source>
        <dbReference type="Proteomes" id="UP000767854"/>
    </source>
</evidence>
<keyword evidence="2 11" id="KW-0808">Transferase</keyword>
<dbReference type="InterPro" id="IPR000836">
    <property type="entry name" value="PRTase_dom"/>
</dbReference>
<evidence type="ECO:0000256" key="7">
    <source>
        <dbReference type="ARBA" id="ARBA00049535"/>
    </source>
</evidence>
<dbReference type="Pfam" id="PF00156">
    <property type="entry name" value="Pribosyltran"/>
    <property type="match status" value="1"/>
</dbReference>
<evidence type="ECO:0000256" key="8">
    <source>
        <dbReference type="RuleBase" id="RU004324"/>
    </source>
</evidence>
<accession>A0ABS2MNP9</accession>
<evidence type="ECO:0000256" key="5">
    <source>
        <dbReference type="ARBA" id="ARBA00022777"/>
    </source>
</evidence>
<keyword evidence="4" id="KW-0547">Nucleotide-binding</keyword>
<dbReference type="Proteomes" id="UP000767854">
    <property type="component" value="Unassembled WGS sequence"/>
</dbReference>
<evidence type="ECO:0000259" key="9">
    <source>
        <dbReference type="Pfam" id="PF00156"/>
    </source>
</evidence>
<reference evidence="11 12" key="1">
    <citation type="submission" date="2021-01" db="EMBL/GenBank/DDBJ databases">
        <title>Genomic Encyclopedia of Type Strains, Phase IV (KMG-IV): sequencing the most valuable type-strain genomes for metagenomic binning, comparative biology and taxonomic classification.</title>
        <authorList>
            <person name="Goeker M."/>
        </authorList>
    </citation>
    <scope>NUCLEOTIDE SEQUENCE [LARGE SCALE GENOMIC DNA]</scope>
    <source>
        <strain evidence="11 12">DSM 24436</strain>
    </source>
</reference>
<dbReference type="Pfam" id="PF13793">
    <property type="entry name" value="Pribosyltran_N"/>
    <property type="match status" value="1"/>
</dbReference>
<comment type="similarity">
    <text evidence="8">Belongs to the ribose-phosphate pyrophosphokinase family.</text>
</comment>
<gene>
    <name evidence="11" type="ORF">JOC49_000548</name>
</gene>
<feature type="domain" description="Phosphoribosyltransferase" evidence="9">
    <location>
        <begin position="204"/>
        <end position="298"/>
    </location>
</feature>
<dbReference type="EMBL" id="JAFBDT010000003">
    <property type="protein sequence ID" value="MBM7561031.1"/>
    <property type="molecule type" value="Genomic_DNA"/>
</dbReference>
<keyword evidence="6" id="KW-0067">ATP-binding</keyword>
<dbReference type="Gene3D" id="3.40.50.2020">
    <property type="match status" value="2"/>
</dbReference>
<dbReference type="NCBIfam" id="TIGR01251">
    <property type="entry name" value="ribP_PPkin"/>
    <property type="match status" value="1"/>
</dbReference>
<evidence type="ECO:0000256" key="3">
    <source>
        <dbReference type="ARBA" id="ARBA00022727"/>
    </source>
</evidence>
<protein>
    <recommendedName>
        <fullName evidence="1">ribose-phosphate diphosphokinase</fullName>
        <ecNumber evidence="1">2.7.6.1</ecNumber>
    </recommendedName>
</protein>
<dbReference type="CDD" id="cd06223">
    <property type="entry name" value="PRTases_typeI"/>
    <property type="match status" value="1"/>
</dbReference>
<dbReference type="InterPro" id="IPR029057">
    <property type="entry name" value="PRTase-like"/>
</dbReference>
<dbReference type="EC" id="2.7.6.1" evidence="1"/>
<feature type="domain" description="Ribose-phosphate pyrophosphokinase N-terminal" evidence="10">
    <location>
        <begin position="17"/>
        <end position="158"/>
    </location>
</feature>
<proteinExistence type="inferred from homology"/>
<keyword evidence="12" id="KW-1185">Reference proteome</keyword>
<evidence type="ECO:0000256" key="6">
    <source>
        <dbReference type="ARBA" id="ARBA00022840"/>
    </source>
</evidence>
<dbReference type="PANTHER" id="PTHR10210">
    <property type="entry name" value="RIBOSE-PHOSPHATE DIPHOSPHOKINASE FAMILY MEMBER"/>
    <property type="match status" value="1"/>
</dbReference>
<dbReference type="RefSeq" id="WP_204661987.1">
    <property type="nucleotide sequence ID" value="NZ_JAFBDT010000003.1"/>
</dbReference>
<evidence type="ECO:0000313" key="11">
    <source>
        <dbReference type="EMBL" id="MBM7561031.1"/>
    </source>
</evidence>
<comment type="caution">
    <text evidence="11">The sequence shown here is derived from an EMBL/GenBank/DDBJ whole genome shotgun (WGS) entry which is preliminary data.</text>
</comment>
<keyword evidence="5" id="KW-0418">Kinase</keyword>
<keyword evidence="3 8" id="KW-0545">Nucleotide biosynthesis</keyword>
<sequence length="383" mass="44060">MQREDYLKHDPFGELGLIVMDNCAELGEKVDQYLIQMRKNLAKAETVVPETYRIQKKEIRFSNGEGKIFIEETVRGKDIYILTDIGNYSMTYMLYGHENRKSPDDHIQDLKRVLSAMAGKARRITILMPLLYASRQHSRKGRESLDCAMALQELEKLGVDDILTFDAHDPTIQNAIPLISFENLYPTFDIVKSFLDTERAVHEDMLIISPDTGAMDRAIYYSSVLGYDIGLFYKRRDHSKVVKGKNPIVQHEYIGRDVSESHILIVDDMIASGESVFDIMQELKKRQAGKVYVATTFALFTEGVEKFKAYYEQGLFHKLYTTNLSYIPEDVKKEPWLKEVDMSFYISRIINRLNYDVSISDLMDATKGIQDLLRLAGKSLKTI</sequence>
<dbReference type="GO" id="GO:0004749">
    <property type="term" value="F:ribose phosphate diphosphokinase activity"/>
    <property type="evidence" value="ECO:0007669"/>
    <property type="project" value="UniProtKB-EC"/>
</dbReference>
<evidence type="ECO:0000259" key="10">
    <source>
        <dbReference type="Pfam" id="PF13793"/>
    </source>
</evidence>
<organism evidence="11 12">
    <name type="scientific">Fusibacter tunisiensis</name>
    <dbReference type="NCBI Taxonomy" id="1008308"/>
    <lineage>
        <taxon>Bacteria</taxon>
        <taxon>Bacillati</taxon>
        <taxon>Bacillota</taxon>
        <taxon>Clostridia</taxon>
        <taxon>Eubacteriales</taxon>
        <taxon>Eubacteriales Family XII. Incertae Sedis</taxon>
        <taxon>Fusibacter</taxon>
    </lineage>
</organism>
<dbReference type="NCBIfam" id="NF005299">
    <property type="entry name" value="PRK06827.1"/>
    <property type="match status" value="1"/>
</dbReference>
<comment type="catalytic activity">
    <reaction evidence="7">
        <text>D-ribose 5-phosphate + ATP = 5-phospho-alpha-D-ribose 1-diphosphate + AMP + H(+)</text>
        <dbReference type="Rhea" id="RHEA:15609"/>
        <dbReference type="ChEBI" id="CHEBI:15378"/>
        <dbReference type="ChEBI" id="CHEBI:30616"/>
        <dbReference type="ChEBI" id="CHEBI:58017"/>
        <dbReference type="ChEBI" id="CHEBI:78346"/>
        <dbReference type="ChEBI" id="CHEBI:456215"/>
        <dbReference type="EC" id="2.7.6.1"/>
    </reaction>
</comment>
<name>A0ABS2MNP9_9FIRM</name>
<evidence type="ECO:0000256" key="2">
    <source>
        <dbReference type="ARBA" id="ARBA00022679"/>
    </source>
</evidence>
<dbReference type="PANTHER" id="PTHR10210:SF32">
    <property type="entry name" value="RIBOSE-PHOSPHATE PYROPHOSPHOKINASE 2"/>
    <property type="match status" value="1"/>
</dbReference>